<evidence type="ECO:0000256" key="1">
    <source>
        <dbReference type="ARBA" id="ARBA00022491"/>
    </source>
</evidence>
<dbReference type="SMART" id="SM00354">
    <property type="entry name" value="HTH_LACI"/>
    <property type="match status" value="1"/>
</dbReference>
<name>A0ABW4JBF6_9BACL</name>
<dbReference type="Proteomes" id="UP001597079">
    <property type="component" value="Unassembled WGS sequence"/>
</dbReference>
<dbReference type="PROSITE" id="PS00356">
    <property type="entry name" value="HTH_LACI_1"/>
    <property type="match status" value="1"/>
</dbReference>
<evidence type="ECO:0000256" key="2">
    <source>
        <dbReference type="ARBA" id="ARBA00023015"/>
    </source>
</evidence>
<accession>A0ABW4JBF6</accession>
<proteinExistence type="predicted"/>
<dbReference type="CDD" id="cd01392">
    <property type="entry name" value="HTH_LacI"/>
    <property type="match status" value="1"/>
</dbReference>
<dbReference type="Pfam" id="PF00356">
    <property type="entry name" value="LacI"/>
    <property type="match status" value="1"/>
</dbReference>
<dbReference type="Pfam" id="PF13377">
    <property type="entry name" value="Peripla_BP_3"/>
    <property type="match status" value="1"/>
</dbReference>
<evidence type="ECO:0000313" key="6">
    <source>
        <dbReference type="EMBL" id="MFD1673679.1"/>
    </source>
</evidence>
<dbReference type="InterPro" id="IPR000843">
    <property type="entry name" value="HTH_LacI"/>
</dbReference>
<keyword evidence="4" id="KW-0804">Transcription</keyword>
<dbReference type="PANTHER" id="PTHR30146:SF148">
    <property type="entry name" value="HTH-TYPE TRANSCRIPTIONAL REPRESSOR PURR-RELATED"/>
    <property type="match status" value="1"/>
</dbReference>
<evidence type="ECO:0000259" key="5">
    <source>
        <dbReference type="PROSITE" id="PS50932"/>
    </source>
</evidence>
<dbReference type="PRINTS" id="PR00036">
    <property type="entry name" value="HTHLACI"/>
</dbReference>
<dbReference type="SUPFAM" id="SSF47413">
    <property type="entry name" value="lambda repressor-like DNA-binding domains"/>
    <property type="match status" value="1"/>
</dbReference>
<dbReference type="InterPro" id="IPR046335">
    <property type="entry name" value="LacI/GalR-like_sensor"/>
</dbReference>
<keyword evidence="2" id="KW-0805">Transcription regulation</keyword>
<protein>
    <submittedName>
        <fullName evidence="6">LacI family DNA-binding transcriptional regulator</fullName>
    </submittedName>
</protein>
<gene>
    <name evidence="6" type="ORF">ACFSB2_03010</name>
</gene>
<evidence type="ECO:0000256" key="4">
    <source>
        <dbReference type="ARBA" id="ARBA00023163"/>
    </source>
</evidence>
<dbReference type="Gene3D" id="1.10.260.40">
    <property type="entry name" value="lambda repressor-like DNA-binding domains"/>
    <property type="match status" value="1"/>
</dbReference>
<dbReference type="InterPro" id="IPR010982">
    <property type="entry name" value="Lambda_DNA-bd_dom_sf"/>
</dbReference>
<dbReference type="SUPFAM" id="SSF53822">
    <property type="entry name" value="Periplasmic binding protein-like I"/>
    <property type="match status" value="1"/>
</dbReference>
<dbReference type="InterPro" id="IPR028082">
    <property type="entry name" value="Peripla_BP_I"/>
</dbReference>
<dbReference type="Gene3D" id="3.40.50.2300">
    <property type="match status" value="2"/>
</dbReference>
<dbReference type="PANTHER" id="PTHR30146">
    <property type="entry name" value="LACI-RELATED TRANSCRIPTIONAL REPRESSOR"/>
    <property type="match status" value="1"/>
</dbReference>
<organism evidence="6 7">
    <name type="scientific">Alicyclobacillus fodiniaquatilis</name>
    <dbReference type="NCBI Taxonomy" id="1661150"/>
    <lineage>
        <taxon>Bacteria</taxon>
        <taxon>Bacillati</taxon>
        <taxon>Bacillota</taxon>
        <taxon>Bacilli</taxon>
        <taxon>Bacillales</taxon>
        <taxon>Alicyclobacillaceae</taxon>
        <taxon>Alicyclobacillus</taxon>
    </lineage>
</organism>
<dbReference type="GO" id="GO:0003677">
    <property type="term" value="F:DNA binding"/>
    <property type="evidence" value="ECO:0007669"/>
    <property type="project" value="UniProtKB-KW"/>
</dbReference>
<keyword evidence="7" id="KW-1185">Reference proteome</keyword>
<dbReference type="PROSITE" id="PS50932">
    <property type="entry name" value="HTH_LACI_2"/>
    <property type="match status" value="1"/>
</dbReference>
<sequence length="332" mass="37379">MVTIYDIAKRANVSPMTVSRVINNSNLISESTRRRVEKIIEEMDYIPNKAARNLVGKRNKLVSLIVTDIVNPFFTNIARGAEDKAAELGYQLLLSNSDEEVDKESNYIRATISAGVDGVMIAPSGDISIHNLNMLSKYKIPFVLVDREVEGITSDLILGDNRQGVELLMKHLIERGHRRIVLINGPDYVSNAREREKAFKDIVNREKLENNISPIFQTRYKQESTDDIVNEILSVNVPHRATAILAANNFIGVSVIKSLRKIGMRIPEDMAVVCFDNPEFIQDFNPFLTVAAQPAYDFGYIGMQYLIERINGKIIKNRKMLLPSKLLVGKSS</sequence>
<reference evidence="7" key="1">
    <citation type="journal article" date="2019" name="Int. J. Syst. Evol. Microbiol.">
        <title>The Global Catalogue of Microorganisms (GCM) 10K type strain sequencing project: providing services to taxonomists for standard genome sequencing and annotation.</title>
        <authorList>
            <consortium name="The Broad Institute Genomics Platform"/>
            <consortium name="The Broad Institute Genome Sequencing Center for Infectious Disease"/>
            <person name="Wu L."/>
            <person name="Ma J."/>
        </authorList>
    </citation>
    <scope>NUCLEOTIDE SEQUENCE [LARGE SCALE GENOMIC DNA]</scope>
    <source>
        <strain evidence="7">CGMCC 1.12286</strain>
    </source>
</reference>
<evidence type="ECO:0000313" key="7">
    <source>
        <dbReference type="Proteomes" id="UP001597079"/>
    </source>
</evidence>
<evidence type="ECO:0000256" key="3">
    <source>
        <dbReference type="ARBA" id="ARBA00023125"/>
    </source>
</evidence>
<dbReference type="RefSeq" id="WP_377941163.1">
    <property type="nucleotide sequence ID" value="NZ_JBHUCX010000012.1"/>
</dbReference>
<comment type="caution">
    <text evidence="6">The sequence shown here is derived from an EMBL/GenBank/DDBJ whole genome shotgun (WGS) entry which is preliminary data.</text>
</comment>
<keyword evidence="1" id="KW-0678">Repressor</keyword>
<feature type="domain" description="HTH lacI-type" evidence="5">
    <location>
        <begin position="2"/>
        <end position="56"/>
    </location>
</feature>
<dbReference type="EMBL" id="JBHUCX010000012">
    <property type="protein sequence ID" value="MFD1673679.1"/>
    <property type="molecule type" value="Genomic_DNA"/>
</dbReference>
<keyword evidence="3 6" id="KW-0238">DNA-binding</keyword>